<organism evidence="1">
    <name type="scientific">Rhizophora mucronata</name>
    <name type="common">Asiatic mangrove</name>
    <dbReference type="NCBI Taxonomy" id="61149"/>
    <lineage>
        <taxon>Eukaryota</taxon>
        <taxon>Viridiplantae</taxon>
        <taxon>Streptophyta</taxon>
        <taxon>Embryophyta</taxon>
        <taxon>Tracheophyta</taxon>
        <taxon>Spermatophyta</taxon>
        <taxon>Magnoliopsida</taxon>
        <taxon>eudicotyledons</taxon>
        <taxon>Gunneridae</taxon>
        <taxon>Pentapetalae</taxon>
        <taxon>rosids</taxon>
        <taxon>fabids</taxon>
        <taxon>Malpighiales</taxon>
        <taxon>Rhizophoraceae</taxon>
        <taxon>Rhizophora</taxon>
    </lineage>
</organism>
<reference evidence="1" key="1">
    <citation type="submission" date="2018-02" db="EMBL/GenBank/DDBJ databases">
        <title>Rhizophora mucronata_Transcriptome.</title>
        <authorList>
            <person name="Meera S.P."/>
            <person name="Sreeshan A."/>
            <person name="Augustine A."/>
        </authorList>
    </citation>
    <scope>NUCLEOTIDE SEQUENCE</scope>
    <source>
        <tissue evidence="1">Leaf</tissue>
    </source>
</reference>
<name>A0A2P2PYH7_RHIMU</name>
<proteinExistence type="predicted"/>
<dbReference type="EMBL" id="GGEC01079225">
    <property type="protein sequence ID" value="MBX59709.1"/>
    <property type="molecule type" value="Transcribed_RNA"/>
</dbReference>
<protein>
    <submittedName>
        <fullName evidence="1">Uncharacterized protein</fullName>
    </submittedName>
</protein>
<dbReference type="AlphaFoldDB" id="A0A2P2PYH7"/>
<evidence type="ECO:0000313" key="1">
    <source>
        <dbReference type="EMBL" id="MBX59709.1"/>
    </source>
</evidence>
<accession>A0A2P2PYH7</accession>
<sequence>MEKGRVILCYVAYILMGLLMNQKKLTSDGIPQFSYFVVGSAWHNMKIVLCK</sequence>